<dbReference type="AlphaFoldDB" id="A0A7H1PV72"/>
<proteinExistence type="predicted"/>
<dbReference type="Pfam" id="PF13111">
    <property type="entry name" value="pPIWI_RE_X"/>
    <property type="match status" value="1"/>
</dbReference>
<dbReference type="InterPro" id="IPR025085">
    <property type="entry name" value="pPIWI_RE_X"/>
</dbReference>
<dbReference type="KEGG" id="sgf:HEP81_01623"/>
<organism evidence="5 6">
    <name type="scientific">Streptomyces griseofuscus</name>
    <dbReference type="NCBI Taxonomy" id="146922"/>
    <lineage>
        <taxon>Bacteria</taxon>
        <taxon>Bacillati</taxon>
        <taxon>Actinomycetota</taxon>
        <taxon>Actinomycetes</taxon>
        <taxon>Kitasatosporales</taxon>
        <taxon>Streptomycetaceae</taxon>
        <taxon>Streptomyces</taxon>
    </lineage>
</organism>
<gene>
    <name evidence="5" type="ORF">HEP81_01623</name>
</gene>
<dbReference type="Pfam" id="PF13032">
    <property type="entry name" value="RNaseH_pPIWI_RE"/>
    <property type="match status" value="1"/>
</dbReference>
<name>A0A7H1PV72_9ACTN</name>
<evidence type="ECO:0000313" key="5">
    <source>
        <dbReference type="EMBL" id="QNT91952.1"/>
    </source>
</evidence>
<evidence type="ECO:0000259" key="4">
    <source>
        <dbReference type="Pfam" id="PF18157"/>
    </source>
</evidence>
<feature type="region of interest" description="Disordered" evidence="1">
    <location>
        <begin position="964"/>
        <end position="989"/>
    </location>
</feature>
<evidence type="ECO:0000259" key="3">
    <source>
        <dbReference type="Pfam" id="PF13111"/>
    </source>
</evidence>
<evidence type="ECO:0000256" key="1">
    <source>
        <dbReference type="SAM" id="MobiDB-lite"/>
    </source>
</evidence>
<feature type="domain" description="pPIWI-RE RNaseH" evidence="2">
    <location>
        <begin position="666"/>
        <end position="972"/>
    </location>
</feature>
<dbReference type="Proteomes" id="UP000516422">
    <property type="component" value="Chromosome"/>
</dbReference>
<feature type="domain" description="Prokaryotic pPIWI-RE MID" evidence="4">
    <location>
        <begin position="521"/>
        <end position="647"/>
    </location>
</feature>
<evidence type="ECO:0000259" key="2">
    <source>
        <dbReference type="Pfam" id="PF13032"/>
    </source>
</evidence>
<dbReference type="Pfam" id="PF18157">
    <property type="entry name" value="MID_pPIWI_RE"/>
    <property type="match status" value="1"/>
</dbReference>
<feature type="region of interest" description="Disordered" evidence="1">
    <location>
        <begin position="790"/>
        <end position="818"/>
    </location>
</feature>
<protein>
    <submittedName>
        <fullName evidence="5">RNaseH domain of pPIWI_RE</fullName>
    </submittedName>
</protein>
<accession>A0A7H1PV72</accession>
<dbReference type="InterPro" id="IPR024996">
    <property type="entry name" value="RNaseH_pPIWI_RE"/>
</dbReference>
<sequence length="989" mass="111287">MSDTTATLPSTLTLRCTPELVQGQKVYVRIFPRSVRDEWEKLKGAGDDEQKSQQHPDEKKNLPYSTALTYLKFKTGGYVHLDRYLNFLVSLEKIDDETLRHVFRCVVGYSKGLSTDQAVLLDVPPVAEAIANTPEQEFEMTRFLKPVSGRQPKCPDWMYVAVPWVISKKLAQEKFTIYDLVPITKKVADKEKDGSPKLDANGEQVYKNRTIGWKANPNKREVTYLPDSRGGLIAWDHPFGRKYNLRDDATEVNEATKAQYAMSRLSVVMKTEPNVVHPVIFLDAHVTRVHSNMIYAKSTHIYQGSDGLPILHTELVRNGNVRAVNQRALELLARDEMDISVLQALQTRVTEERGLLEKAAERGEFPSFITPDAGVIRPLMPQNDNFAVGTGPGTLHLRLLAEHVSKVLGEKATWVDFTVEPMTFEPRPTDKQKMAPQERASRIEAGELLHTIGFPPPEEITASVKAQGFEHLRIVCLWYRWNTRLRMINALSLAFPDGSPIGDPEPGEEVFLAPGISVVFRQAERFLSHGDDINRTVEFKSLEDDFADSESQVMVGAWCETEIPALKKKDGEKRNAFLLRKERYDGKFQVRRFLAKKGFVCQFTKGMKPGSFGNPATEISPPKPGKDHAAYMALLDLYRSLGIIDQRLARAIAKDRKGHEAGKLVYCGIHARRQAKTADGKHTKRIIVATALFPPEEEGDAWTMRAWTPQIGAWVPYREAIAAFHASDYALHVDGKGETDKERWAEAAAHVEDALSSLVRDELEPGMGYVVMVDGHACRRMWTGLHNENQSYQEEDITDPRTWLPGYGKGRNAPRKKPSAVIRMNVAADEVPQYVPVPRESDPDTEKESILFASAKLHRADVDFGNPFWILFNIPRNYQAKGGDLGKTITRWDADPGKGGEEGERETNELKAPWWAVTATEIYPVGVADGVDRTMLARATARLCHQTIAWSDRSRYPVPLHAAKQLDLDHPQYRRSAPPEEQGDEATDE</sequence>
<feature type="domain" description="pPIWI-RE module N-terminal" evidence="3">
    <location>
        <begin position="179"/>
        <end position="468"/>
    </location>
</feature>
<dbReference type="InterPro" id="IPR040496">
    <property type="entry name" value="MID_pPIWI_RE"/>
</dbReference>
<dbReference type="EMBL" id="CP051006">
    <property type="protein sequence ID" value="QNT91952.1"/>
    <property type="molecule type" value="Genomic_DNA"/>
</dbReference>
<reference evidence="5 6" key="1">
    <citation type="submission" date="2020-04" db="EMBL/GenBank/DDBJ databases">
        <title>Characterization and engineering of Streptomyces griseofuscus DSM40191 as a potential heterologous host for expression of BGCs.</title>
        <authorList>
            <person name="Gren T."/>
            <person name="Whitford C.M."/>
            <person name="Mohite O.S."/>
            <person name="Joergensen T.S."/>
            <person name="Nielsen J.B."/>
            <person name="Lee S.Y."/>
            <person name="Weber T."/>
        </authorList>
    </citation>
    <scope>NUCLEOTIDE SEQUENCE [LARGE SCALE GENOMIC DNA]</scope>
    <source>
        <strain evidence="5 6">DSM 40191</strain>
    </source>
</reference>
<evidence type="ECO:0000313" key="6">
    <source>
        <dbReference type="Proteomes" id="UP000516422"/>
    </source>
</evidence>